<organism evidence="2 3">
    <name type="scientific">Blautia luti</name>
    <dbReference type="NCBI Taxonomy" id="89014"/>
    <lineage>
        <taxon>Bacteria</taxon>
        <taxon>Bacillati</taxon>
        <taxon>Bacillota</taxon>
        <taxon>Clostridia</taxon>
        <taxon>Lachnospirales</taxon>
        <taxon>Lachnospiraceae</taxon>
        <taxon>Blautia</taxon>
    </lineage>
</organism>
<keyword evidence="1" id="KW-0472">Membrane</keyword>
<evidence type="ECO:0008006" key="4">
    <source>
        <dbReference type="Google" id="ProtNLM"/>
    </source>
</evidence>
<dbReference type="NCBIfam" id="NF033634">
    <property type="entry name" value="SLATT_1"/>
    <property type="match status" value="1"/>
</dbReference>
<dbReference type="AlphaFoldDB" id="A0A564W7Y5"/>
<gene>
    <name evidence="2" type="ORF">RSSSTS7063_00734</name>
</gene>
<dbReference type="EMBL" id="CABHNW010000139">
    <property type="protein sequence ID" value="VUX40133.1"/>
    <property type="molecule type" value="Genomic_DNA"/>
</dbReference>
<accession>A0A564W7Y5</accession>
<dbReference type="Proteomes" id="UP000408482">
    <property type="component" value="Unassembled WGS sequence"/>
</dbReference>
<dbReference type="InterPro" id="IPR025325">
    <property type="entry name" value="DUF4231"/>
</dbReference>
<keyword evidence="1" id="KW-0812">Transmembrane</keyword>
<keyword evidence="3" id="KW-1185">Reference proteome</keyword>
<evidence type="ECO:0000313" key="3">
    <source>
        <dbReference type="Proteomes" id="UP000408482"/>
    </source>
</evidence>
<name>A0A564W7Y5_9FIRM</name>
<evidence type="ECO:0000313" key="2">
    <source>
        <dbReference type="EMBL" id="VUX40133.1"/>
    </source>
</evidence>
<evidence type="ECO:0000256" key="1">
    <source>
        <dbReference type="SAM" id="Phobius"/>
    </source>
</evidence>
<dbReference type="Pfam" id="PF14015">
    <property type="entry name" value="DUF4231"/>
    <property type="match status" value="1"/>
</dbReference>
<dbReference type="RefSeq" id="WP_144094632.1">
    <property type="nucleotide sequence ID" value="NZ_CABHMX010000004.1"/>
</dbReference>
<feature type="transmembrane region" description="Helical" evidence="1">
    <location>
        <begin position="75"/>
        <end position="96"/>
    </location>
</feature>
<keyword evidence="1" id="KW-1133">Transmembrane helix</keyword>
<proteinExistence type="predicted"/>
<sequence>MLRYWKEIKNEKLNFEPLYANISDKILKHRIKSMGEWYIEYACKNKFKFYMFSFISIIAPLIVMVFNAFDGNQYNIKLVTMMCSVISSFSSLYLALTRCLEKWKIYRDAIENLKSILALYWENFSDDDLKSLSNKIEKLKKNRIYKMV</sequence>
<reference evidence="2 3" key="1">
    <citation type="submission" date="2019-07" db="EMBL/GenBank/DDBJ databases">
        <authorList>
            <person name="Hibberd C M."/>
            <person name="Gehrig L. J."/>
            <person name="Chang H.-W."/>
            <person name="Venkatesh S."/>
        </authorList>
    </citation>
    <scope>NUCLEOTIDE SEQUENCE [LARGE SCALE GENOMIC DNA]</scope>
    <source>
        <strain evidence="2">Blautia_luti_SSTS_Bg7063</strain>
    </source>
</reference>
<protein>
    <recommendedName>
        <fullName evidence="4">SMODS and SLOG-associating 2TM effector domain-containing protein</fullName>
    </recommendedName>
</protein>
<feature type="transmembrane region" description="Helical" evidence="1">
    <location>
        <begin position="49"/>
        <end position="69"/>
    </location>
</feature>